<evidence type="ECO:0000313" key="3">
    <source>
        <dbReference type="WBParaSite" id="PgB18_g021_t01"/>
    </source>
</evidence>
<dbReference type="InterPro" id="IPR036638">
    <property type="entry name" value="HLH_DNA-bd_sf"/>
</dbReference>
<dbReference type="SUPFAM" id="SSF47459">
    <property type="entry name" value="HLH, helix-loop-helix DNA-binding domain"/>
    <property type="match status" value="1"/>
</dbReference>
<dbReference type="WBParaSite" id="PgB18_g021_t01">
    <property type="protein sequence ID" value="PgB18_g021_t01"/>
    <property type="gene ID" value="PgB18_g021"/>
</dbReference>
<dbReference type="AlphaFoldDB" id="A0A914ZSI7"/>
<dbReference type="PROSITE" id="PS50888">
    <property type="entry name" value="BHLH"/>
    <property type="match status" value="1"/>
</dbReference>
<keyword evidence="2" id="KW-1185">Reference proteome</keyword>
<dbReference type="Pfam" id="PF00010">
    <property type="entry name" value="HLH"/>
    <property type="match status" value="1"/>
</dbReference>
<dbReference type="GO" id="GO:0046983">
    <property type="term" value="F:protein dimerization activity"/>
    <property type="evidence" value="ECO:0007669"/>
    <property type="project" value="InterPro"/>
</dbReference>
<dbReference type="GO" id="GO:0000977">
    <property type="term" value="F:RNA polymerase II transcription regulatory region sequence-specific DNA binding"/>
    <property type="evidence" value="ECO:0007669"/>
    <property type="project" value="TreeGrafter"/>
</dbReference>
<sequence length="299" mass="33342">MVDKTAACEIIDSRLPLKKRRINSTLNEAPLDFSLPSRERAKHELRSRACSSSPCSSKSSMVSDVEIEEDQRVPSNPKCSTDSSLQTMPIDLSIRSRRIQQSSEVCKTKPLKVISRQERLALSPSILFGHFGLPNSIGIFGQNSAKALLSLFEQNLYFASTSTPCSPVTKVNRTFDETIKHARDGDQNDEGGGYVINPTTGNRCKRNYKNVTVEKRSEANARERTRVQTIAATFEELRGLLPCDDDAKLSKLSILRIASKYIQYLGALMGKDFSGKGFSIEECLQILNETLESESRVKR</sequence>
<organism evidence="2 3">
    <name type="scientific">Parascaris univalens</name>
    <name type="common">Nematode worm</name>
    <dbReference type="NCBI Taxonomy" id="6257"/>
    <lineage>
        <taxon>Eukaryota</taxon>
        <taxon>Metazoa</taxon>
        <taxon>Ecdysozoa</taxon>
        <taxon>Nematoda</taxon>
        <taxon>Chromadorea</taxon>
        <taxon>Rhabditida</taxon>
        <taxon>Spirurina</taxon>
        <taxon>Ascaridomorpha</taxon>
        <taxon>Ascaridoidea</taxon>
        <taxon>Ascarididae</taxon>
        <taxon>Parascaris</taxon>
    </lineage>
</organism>
<feature type="domain" description="BHLH" evidence="1">
    <location>
        <begin position="214"/>
        <end position="265"/>
    </location>
</feature>
<dbReference type="Gene3D" id="4.10.280.10">
    <property type="entry name" value="Helix-loop-helix DNA-binding domain"/>
    <property type="match status" value="1"/>
</dbReference>
<proteinExistence type="predicted"/>
<dbReference type="GO" id="GO:0032502">
    <property type="term" value="P:developmental process"/>
    <property type="evidence" value="ECO:0007669"/>
    <property type="project" value="TreeGrafter"/>
</dbReference>
<evidence type="ECO:0000259" key="1">
    <source>
        <dbReference type="PROSITE" id="PS50888"/>
    </source>
</evidence>
<protein>
    <submittedName>
        <fullName evidence="3">BHLH domain-containing protein</fullName>
    </submittedName>
</protein>
<dbReference type="SMART" id="SM00353">
    <property type="entry name" value="HLH"/>
    <property type="match status" value="1"/>
</dbReference>
<dbReference type="PANTHER" id="PTHR23349">
    <property type="entry name" value="BASIC HELIX-LOOP-HELIX TRANSCRIPTION FACTOR, TWIST"/>
    <property type="match status" value="1"/>
</dbReference>
<evidence type="ECO:0000313" key="2">
    <source>
        <dbReference type="Proteomes" id="UP000887569"/>
    </source>
</evidence>
<accession>A0A914ZSI7</accession>
<dbReference type="InterPro" id="IPR050283">
    <property type="entry name" value="E-box_TF_Regulators"/>
</dbReference>
<dbReference type="GO" id="GO:0000981">
    <property type="term" value="F:DNA-binding transcription factor activity, RNA polymerase II-specific"/>
    <property type="evidence" value="ECO:0007669"/>
    <property type="project" value="TreeGrafter"/>
</dbReference>
<name>A0A914ZSI7_PARUN</name>
<dbReference type="PANTHER" id="PTHR23349:SF42">
    <property type="entry name" value="BHLH DOMAIN-CONTAINING PROTEIN"/>
    <property type="match status" value="1"/>
</dbReference>
<reference evidence="3" key="1">
    <citation type="submission" date="2022-11" db="UniProtKB">
        <authorList>
            <consortium name="WormBaseParasite"/>
        </authorList>
    </citation>
    <scope>IDENTIFICATION</scope>
</reference>
<dbReference type="InterPro" id="IPR011598">
    <property type="entry name" value="bHLH_dom"/>
</dbReference>
<dbReference type="Proteomes" id="UP000887569">
    <property type="component" value="Unplaced"/>
</dbReference>